<dbReference type="PANTHER" id="PTHR45138:SF9">
    <property type="entry name" value="DIGUANYLATE CYCLASE DGCM-RELATED"/>
    <property type="match status" value="1"/>
</dbReference>
<keyword evidence="5" id="KW-1133">Transmembrane helix</keyword>
<evidence type="ECO:0000256" key="1">
    <source>
        <dbReference type="ARBA" id="ARBA00001946"/>
    </source>
</evidence>
<dbReference type="NCBIfam" id="TIGR00254">
    <property type="entry name" value="GGDEF"/>
    <property type="match status" value="1"/>
</dbReference>
<dbReference type="PROSITE" id="PS50887">
    <property type="entry name" value="GGDEF"/>
    <property type="match status" value="1"/>
</dbReference>
<dbReference type="GO" id="GO:0043709">
    <property type="term" value="P:cell adhesion involved in single-species biofilm formation"/>
    <property type="evidence" value="ECO:0007669"/>
    <property type="project" value="TreeGrafter"/>
</dbReference>
<dbReference type="SMART" id="SM00267">
    <property type="entry name" value="GGDEF"/>
    <property type="match status" value="1"/>
</dbReference>
<evidence type="ECO:0000256" key="2">
    <source>
        <dbReference type="ARBA" id="ARBA00012528"/>
    </source>
</evidence>
<dbReference type="AlphaFoldDB" id="Q21EH5"/>
<dbReference type="GeneID" id="98615258"/>
<feature type="coiled-coil region" evidence="4">
    <location>
        <begin position="248"/>
        <end position="275"/>
    </location>
</feature>
<dbReference type="GO" id="GO:1902201">
    <property type="term" value="P:negative regulation of bacterial-type flagellum-dependent cell motility"/>
    <property type="evidence" value="ECO:0007669"/>
    <property type="project" value="TreeGrafter"/>
</dbReference>
<evidence type="ECO:0000313" key="7">
    <source>
        <dbReference type="EMBL" id="ABD82904.1"/>
    </source>
</evidence>
<sequence>MSFYSRHRHNIQLAAVLLTVLAAVSHRWLPLKTYEITGSKGHTQLNLYSGKGYEYGEEADWVDKDAMKMRCTITPASEKTACGLDIAFYEWPKWENGINLHNYDTVHLDIDYQGSASKIRFYARNFHPDYSNVGDFNSTKYNTINLRTRDLTQPVDVPLSALVVADWWLDQFDIPLAQSHLDFSNITGMGFDFGSPIPYGEHTIHFKKIVFKGHYISSASWYLIIMSIWMLTIVVKTVRRLIYLREKNRRYLQRVSMLEADKNQLQNKAAKFEELSTTDSLTGAYNRFGIDRIITNLFEQRALMLPLTIIIADIDHFKRINDTEGHAVGDKVLSKLGRTILANIRENDFLGRWGGEEFIIICTHTDAQHGFLLAEKLRLLIEGTQFELENSTNSPRLNQQLHPQLHPQLKVTASFGVGEVQAGETFTETFNRADSALYEAKKQGRNCTVLAQHTNV</sequence>
<gene>
    <name evidence="7" type="ordered locus">Sde_3649</name>
</gene>
<evidence type="ECO:0000256" key="4">
    <source>
        <dbReference type="SAM" id="Coils"/>
    </source>
</evidence>
<dbReference type="InterPro" id="IPR000160">
    <property type="entry name" value="GGDEF_dom"/>
</dbReference>
<comment type="catalytic activity">
    <reaction evidence="3">
        <text>2 GTP = 3',3'-c-di-GMP + 2 diphosphate</text>
        <dbReference type="Rhea" id="RHEA:24898"/>
        <dbReference type="ChEBI" id="CHEBI:33019"/>
        <dbReference type="ChEBI" id="CHEBI:37565"/>
        <dbReference type="ChEBI" id="CHEBI:58805"/>
        <dbReference type="EC" id="2.7.7.65"/>
    </reaction>
</comment>
<dbReference type="KEGG" id="sde:Sde_3649"/>
<feature type="domain" description="GGDEF" evidence="6">
    <location>
        <begin position="305"/>
        <end position="453"/>
    </location>
</feature>
<dbReference type="InterPro" id="IPR029787">
    <property type="entry name" value="Nucleotide_cyclase"/>
</dbReference>
<dbReference type="InterPro" id="IPR050469">
    <property type="entry name" value="Diguanylate_Cyclase"/>
</dbReference>
<dbReference type="FunFam" id="3.30.70.270:FF:000001">
    <property type="entry name" value="Diguanylate cyclase domain protein"/>
    <property type="match status" value="1"/>
</dbReference>
<dbReference type="STRING" id="203122.Sde_3649"/>
<accession>Q21EH5</accession>
<dbReference type="CDD" id="cd01949">
    <property type="entry name" value="GGDEF"/>
    <property type="match status" value="1"/>
</dbReference>
<proteinExistence type="predicted"/>
<protein>
    <recommendedName>
        <fullName evidence="2">diguanylate cyclase</fullName>
        <ecNumber evidence="2">2.7.7.65</ecNumber>
    </recommendedName>
</protein>
<dbReference type="GO" id="GO:0005886">
    <property type="term" value="C:plasma membrane"/>
    <property type="evidence" value="ECO:0007669"/>
    <property type="project" value="TreeGrafter"/>
</dbReference>
<dbReference type="SUPFAM" id="SSF55073">
    <property type="entry name" value="Nucleotide cyclase"/>
    <property type="match status" value="1"/>
</dbReference>
<keyword evidence="8" id="KW-1185">Reference proteome</keyword>
<dbReference type="InterPro" id="IPR043128">
    <property type="entry name" value="Rev_trsase/Diguanyl_cyclase"/>
</dbReference>
<keyword evidence="5" id="KW-0812">Transmembrane</keyword>
<evidence type="ECO:0000256" key="3">
    <source>
        <dbReference type="ARBA" id="ARBA00034247"/>
    </source>
</evidence>
<dbReference type="HOGENOM" id="CLU_052018_0_0_6"/>
<keyword evidence="4" id="KW-0175">Coiled coil</keyword>
<dbReference type="Pfam" id="PF00990">
    <property type="entry name" value="GGDEF"/>
    <property type="match status" value="1"/>
</dbReference>
<dbReference type="Gene3D" id="3.30.70.270">
    <property type="match status" value="1"/>
</dbReference>
<reference evidence="7 8" key="1">
    <citation type="journal article" date="2008" name="PLoS Genet.">
        <title>Complete genome sequence of the complex carbohydrate-degrading marine bacterium, Saccharophagus degradans strain 2-40 T.</title>
        <authorList>
            <person name="Weiner R.M."/>
            <person name="Taylor L.E.II."/>
            <person name="Henrissat B."/>
            <person name="Hauser L."/>
            <person name="Land M."/>
            <person name="Coutinho P.M."/>
            <person name="Rancurel C."/>
            <person name="Saunders E.H."/>
            <person name="Longmire A.G."/>
            <person name="Zhang H."/>
            <person name="Bayer E.A."/>
            <person name="Gilbert H.J."/>
            <person name="Larimer F."/>
            <person name="Zhulin I.B."/>
            <person name="Ekborg N.A."/>
            <person name="Lamed R."/>
            <person name="Richardson P.M."/>
            <person name="Borovok I."/>
            <person name="Hutcheson S."/>
        </authorList>
    </citation>
    <scope>NUCLEOTIDE SEQUENCE [LARGE SCALE GENOMIC DNA]</scope>
    <source>
        <strain evidence="8">2-40 / ATCC 43961 / DSM 17024</strain>
    </source>
</reference>
<dbReference type="GO" id="GO:0052621">
    <property type="term" value="F:diguanylate cyclase activity"/>
    <property type="evidence" value="ECO:0007669"/>
    <property type="project" value="UniProtKB-EC"/>
</dbReference>
<feature type="transmembrane region" description="Helical" evidence="5">
    <location>
        <begin position="221"/>
        <end position="242"/>
    </location>
</feature>
<name>Q21EH5_SACD2</name>
<dbReference type="RefSeq" id="WP_011470119.1">
    <property type="nucleotide sequence ID" value="NC_007912.1"/>
</dbReference>
<evidence type="ECO:0000259" key="6">
    <source>
        <dbReference type="PROSITE" id="PS50887"/>
    </source>
</evidence>
<dbReference type="PANTHER" id="PTHR45138">
    <property type="entry name" value="REGULATORY COMPONENTS OF SENSORY TRANSDUCTION SYSTEM"/>
    <property type="match status" value="1"/>
</dbReference>
<dbReference type="EMBL" id="CP000282">
    <property type="protein sequence ID" value="ABD82904.1"/>
    <property type="molecule type" value="Genomic_DNA"/>
</dbReference>
<dbReference type="Proteomes" id="UP000001947">
    <property type="component" value="Chromosome"/>
</dbReference>
<dbReference type="EC" id="2.7.7.65" evidence="2"/>
<comment type="cofactor">
    <cofactor evidence="1">
        <name>Mg(2+)</name>
        <dbReference type="ChEBI" id="CHEBI:18420"/>
    </cofactor>
</comment>
<keyword evidence="5" id="KW-0472">Membrane</keyword>
<organism evidence="7 8">
    <name type="scientific">Saccharophagus degradans (strain 2-40 / ATCC 43961 / DSM 17024)</name>
    <dbReference type="NCBI Taxonomy" id="203122"/>
    <lineage>
        <taxon>Bacteria</taxon>
        <taxon>Pseudomonadati</taxon>
        <taxon>Pseudomonadota</taxon>
        <taxon>Gammaproteobacteria</taxon>
        <taxon>Cellvibrionales</taxon>
        <taxon>Cellvibrionaceae</taxon>
        <taxon>Saccharophagus</taxon>
    </lineage>
</organism>
<evidence type="ECO:0000256" key="5">
    <source>
        <dbReference type="SAM" id="Phobius"/>
    </source>
</evidence>
<dbReference type="eggNOG" id="COG3706">
    <property type="taxonomic scope" value="Bacteria"/>
</dbReference>
<dbReference type="OrthoDB" id="9812260at2"/>
<evidence type="ECO:0000313" key="8">
    <source>
        <dbReference type="Proteomes" id="UP000001947"/>
    </source>
</evidence>